<dbReference type="SUPFAM" id="SSF53448">
    <property type="entry name" value="Nucleotide-diphospho-sugar transferases"/>
    <property type="match status" value="1"/>
</dbReference>
<evidence type="ECO:0000256" key="1">
    <source>
        <dbReference type="ARBA" id="ARBA00004236"/>
    </source>
</evidence>
<evidence type="ECO:0000256" key="9">
    <source>
        <dbReference type="ARBA" id="ARBA00038120"/>
    </source>
</evidence>
<protein>
    <recommendedName>
        <fullName evidence="10">4,4'-diaponeurosporenoate glycosyltransferase</fullName>
    </recommendedName>
</protein>
<keyword evidence="11" id="KW-0812">Transmembrane</keyword>
<name>A0A2A6E1B0_9BACL</name>
<dbReference type="GO" id="GO:0005886">
    <property type="term" value="C:plasma membrane"/>
    <property type="evidence" value="ECO:0007669"/>
    <property type="project" value="UniProtKB-SubCell"/>
</dbReference>
<dbReference type="GO" id="GO:0016757">
    <property type="term" value="F:glycosyltransferase activity"/>
    <property type="evidence" value="ECO:0007669"/>
    <property type="project" value="UniProtKB-KW"/>
</dbReference>
<keyword evidence="5" id="KW-0125">Carotenoid biosynthesis</keyword>
<evidence type="ECO:0000256" key="3">
    <source>
        <dbReference type="ARBA" id="ARBA00022676"/>
    </source>
</evidence>
<dbReference type="GO" id="GO:0016117">
    <property type="term" value="P:carotenoid biosynthetic process"/>
    <property type="evidence" value="ECO:0007669"/>
    <property type="project" value="UniProtKB-KW"/>
</dbReference>
<evidence type="ECO:0000256" key="4">
    <source>
        <dbReference type="ARBA" id="ARBA00022679"/>
    </source>
</evidence>
<organism evidence="13 14">
    <name type="scientific">Candidatus Reconcilbacillus cellulovorans</name>
    <dbReference type="NCBI Taxonomy" id="1906605"/>
    <lineage>
        <taxon>Bacteria</taxon>
        <taxon>Bacillati</taxon>
        <taxon>Bacillota</taxon>
        <taxon>Bacilli</taxon>
        <taxon>Bacillales</taxon>
        <taxon>Paenibacillaceae</taxon>
        <taxon>Candidatus Reconcilbacillus</taxon>
    </lineage>
</organism>
<comment type="pathway">
    <text evidence="8">Carotenoid biosynthesis; staphyloxanthin biosynthesis; staphyloxanthin from farnesyl diphosphate: step 4/5.</text>
</comment>
<keyword evidence="6 11" id="KW-0472">Membrane</keyword>
<dbReference type="CDD" id="cd00761">
    <property type="entry name" value="Glyco_tranf_GTA_type"/>
    <property type="match status" value="1"/>
</dbReference>
<evidence type="ECO:0000313" key="13">
    <source>
        <dbReference type="EMBL" id="PDO10821.1"/>
    </source>
</evidence>
<dbReference type="Pfam" id="PF00535">
    <property type="entry name" value="Glycos_transf_2"/>
    <property type="match status" value="1"/>
</dbReference>
<feature type="transmembrane region" description="Helical" evidence="11">
    <location>
        <begin position="263"/>
        <end position="281"/>
    </location>
</feature>
<evidence type="ECO:0000256" key="8">
    <source>
        <dbReference type="ARBA" id="ARBA00037904"/>
    </source>
</evidence>
<sequence length="365" mass="39604">MAVFVLTVAGVVSGFVLFRPKTLPEPAPAARLGKRKWSVIIPARNEEDRLPTLLKSLGSQTFSPHEVIVVDDASEDRTREIAERFGAKVVDNPPLPEGWTGKCWAAWNGYLASTGDVLVFLDADVELAPDALERLAAALEAGGGVVSAVPYHVTAKWHERPALLFNLLGMFAFVSPFEENSPRKGLYGSCIATSRGDYEKVGGHAAVRSEVLEDVALGARYAASGVPVRRFLGWRHVRFRMYPRSLGQAIEGFGKGAALGPSFLGGATLGLSAVWTAGLIVAETAVWWWDRPVGWAAAAGYALYTAQIAYFLKYAGRFGVFVPLVHAVSSLFFLGVMVYSLCQVGLFGRVRWKGRYVRVGGERRG</sequence>
<comment type="function">
    <text evidence="7">Catalyzes the glycosylation of 4,4'-diaponeurosporenoate, i.e. the esterification of glucose at the C1'' position with the carboxyl group of 4,4'-diaponeurosporenic acid, to form glycosyl-4,4'-diaponeurosporenoate. This is a step in the biosynthesis of staphyloxanthin, an orange pigment present in most staphylococci strains.</text>
</comment>
<dbReference type="InterPro" id="IPR001173">
    <property type="entry name" value="Glyco_trans_2-like"/>
</dbReference>
<dbReference type="Gene3D" id="3.90.550.10">
    <property type="entry name" value="Spore Coat Polysaccharide Biosynthesis Protein SpsA, Chain A"/>
    <property type="match status" value="1"/>
</dbReference>
<dbReference type="EMBL" id="MOXJ01000009">
    <property type="protein sequence ID" value="PDO10821.1"/>
    <property type="molecule type" value="Genomic_DNA"/>
</dbReference>
<feature type="transmembrane region" description="Helical" evidence="11">
    <location>
        <begin position="324"/>
        <end position="348"/>
    </location>
</feature>
<dbReference type="AlphaFoldDB" id="A0A2A6E1B0"/>
<accession>A0A2A6E1B0</accession>
<dbReference type="InterPro" id="IPR029044">
    <property type="entry name" value="Nucleotide-diphossugar_trans"/>
</dbReference>
<reference evidence="13 14" key="1">
    <citation type="submission" date="2016-12" db="EMBL/GenBank/DDBJ databases">
        <title>Candidatus Reconcilibacillus cellulovorans genome.</title>
        <authorList>
            <person name="Kolinko S."/>
            <person name="Wu Y.-W."/>
            <person name="Tachea F."/>
            <person name="Denzel E."/>
            <person name="Hiras J."/>
            <person name="Baecker N."/>
            <person name="Chan L.J."/>
            <person name="Eichorst S.A."/>
            <person name="Frey D."/>
            <person name="Adams P.D."/>
            <person name="Pray T."/>
            <person name="Tanjore D."/>
            <person name="Petzold C.J."/>
            <person name="Gladden J.M."/>
            <person name="Simmons B.A."/>
            <person name="Singer S.W."/>
        </authorList>
    </citation>
    <scope>NUCLEOTIDE SEQUENCE [LARGE SCALE GENOMIC DNA]</scope>
    <source>
        <strain evidence="13">JTherm</strain>
    </source>
</reference>
<evidence type="ECO:0000256" key="6">
    <source>
        <dbReference type="ARBA" id="ARBA00023136"/>
    </source>
</evidence>
<comment type="subcellular location">
    <subcellularLocation>
        <location evidence="1">Cell membrane</location>
    </subcellularLocation>
</comment>
<evidence type="ECO:0000256" key="2">
    <source>
        <dbReference type="ARBA" id="ARBA00022475"/>
    </source>
</evidence>
<keyword evidence="4 13" id="KW-0808">Transferase</keyword>
<keyword evidence="11" id="KW-1133">Transmembrane helix</keyword>
<feature type="domain" description="Glycosyltransferase 2-like" evidence="12">
    <location>
        <begin position="38"/>
        <end position="201"/>
    </location>
</feature>
<evidence type="ECO:0000313" key="14">
    <source>
        <dbReference type="Proteomes" id="UP000243688"/>
    </source>
</evidence>
<comment type="similarity">
    <text evidence="9">Belongs to the glycosyltransferase 2 family. CrtQ subfamily.</text>
</comment>
<dbReference type="PANTHER" id="PTHR43646">
    <property type="entry name" value="GLYCOSYLTRANSFERASE"/>
    <property type="match status" value="1"/>
</dbReference>
<feature type="transmembrane region" description="Helical" evidence="11">
    <location>
        <begin position="293"/>
        <end position="312"/>
    </location>
</feature>
<evidence type="ECO:0000256" key="7">
    <source>
        <dbReference type="ARBA" id="ARBA00037281"/>
    </source>
</evidence>
<gene>
    <name evidence="13" type="ORF">BLM47_05605</name>
</gene>
<keyword evidence="3" id="KW-0328">Glycosyltransferase</keyword>
<dbReference type="PANTHER" id="PTHR43646:SF2">
    <property type="entry name" value="GLYCOSYLTRANSFERASE 2-LIKE DOMAIN-CONTAINING PROTEIN"/>
    <property type="match status" value="1"/>
</dbReference>
<dbReference type="Proteomes" id="UP000243688">
    <property type="component" value="Unassembled WGS sequence"/>
</dbReference>
<evidence type="ECO:0000256" key="10">
    <source>
        <dbReference type="ARBA" id="ARBA00040345"/>
    </source>
</evidence>
<keyword evidence="2" id="KW-1003">Cell membrane</keyword>
<evidence type="ECO:0000256" key="11">
    <source>
        <dbReference type="SAM" id="Phobius"/>
    </source>
</evidence>
<evidence type="ECO:0000256" key="5">
    <source>
        <dbReference type="ARBA" id="ARBA00022746"/>
    </source>
</evidence>
<evidence type="ECO:0000259" key="12">
    <source>
        <dbReference type="Pfam" id="PF00535"/>
    </source>
</evidence>
<comment type="caution">
    <text evidence="13">The sequence shown here is derived from an EMBL/GenBank/DDBJ whole genome shotgun (WGS) entry which is preliminary data.</text>
</comment>
<proteinExistence type="inferred from homology"/>